<keyword evidence="1" id="KW-0732">Signal</keyword>
<organism evidence="2 3">
    <name type="scientific">Tetrahymena thermophila (strain SB210)</name>
    <dbReference type="NCBI Taxonomy" id="312017"/>
    <lineage>
        <taxon>Eukaryota</taxon>
        <taxon>Sar</taxon>
        <taxon>Alveolata</taxon>
        <taxon>Ciliophora</taxon>
        <taxon>Intramacronucleata</taxon>
        <taxon>Oligohymenophorea</taxon>
        <taxon>Hymenostomatida</taxon>
        <taxon>Tetrahymenina</taxon>
        <taxon>Tetrahymenidae</taxon>
        <taxon>Tetrahymena</taxon>
    </lineage>
</organism>
<reference evidence="3" key="1">
    <citation type="journal article" date="2006" name="PLoS Biol.">
        <title>Macronuclear genome sequence of the ciliate Tetrahymena thermophila, a model eukaryote.</title>
        <authorList>
            <person name="Eisen J.A."/>
            <person name="Coyne R.S."/>
            <person name="Wu M."/>
            <person name="Wu D."/>
            <person name="Thiagarajan M."/>
            <person name="Wortman J.R."/>
            <person name="Badger J.H."/>
            <person name="Ren Q."/>
            <person name="Amedeo P."/>
            <person name="Jones K.M."/>
            <person name="Tallon L.J."/>
            <person name="Delcher A.L."/>
            <person name="Salzberg S.L."/>
            <person name="Silva J.C."/>
            <person name="Haas B.J."/>
            <person name="Majoros W.H."/>
            <person name="Farzad M."/>
            <person name="Carlton J.M."/>
            <person name="Smith R.K. Jr."/>
            <person name="Garg J."/>
            <person name="Pearlman R.E."/>
            <person name="Karrer K.M."/>
            <person name="Sun L."/>
            <person name="Manning G."/>
            <person name="Elde N.C."/>
            <person name="Turkewitz A.P."/>
            <person name="Asai D.J."/>
            <person name="Wilkes D.E."/>
            <person name="Wang Y."/>
            <person name="Cai H."/>
            <person name="Collins K."/>
            <person name="Stewart B.A."/>
            <person name="Lee S.R."/>
            <person name="Wilamowska K."/>
            <person name="Weinberg Z."/>
            <person name="Ruzzo W.L."/>
            <person name="Wloga D."/>
            <person name="Gaertig J."/>
            <person name="Frankel J."/>
            <person name="Tsao C.-C."/>
            <person name="Gorovsky M.A."/>
            <person name="Keeling P.J."/>
            <person name="Waller R.F."/>
            <person name="Patron N.J."/>
            <person name="Cherry J.M."/>
            <person name="Stover N.A."/>
            <person name="Krieger C.J."/>
            <person name="del Toro C."/>
            <person name="Ryder H.F."/>
            <person name="Williamson S.C."/>
            <person name="Barbeau R.A."/>
            <person name="Hamilton E.P."/>
            <person name="Orias E."/>
        </authorList>
    </citation>
    <scope>NUCLEOTIDE SEQUENCE [LARGE SCALE GENOMIC DNA]</scope>
    <source>
        <strain evidence="3">SB210</strain>
    </source>
</reference>
<feature type="signal peptide" evidence="1">
    <location>
        <begin position="1"/>
        <end position="18"/>
    </location>
</feature>
<dbReference type="Gene3D" id="2.40.70.10">
    <property type="entry name" value="Acid Proteases"/>
    <property type="match status" value="1"/>
</dbReference>
<feature type="chain" id="PRO_5004201570" description="Transmembrane protein" evidence="1">
    <location>
        <begin position="19"/>
        <end position="416"/>
    </location>
</feature>
<protein>
    <recommendedName>
        <fullName evidence="4">Transmembrane protein</fullName>
    </recommendedName>
</protein>
<accession>Q234N1</accession>
<dbReference type="GeneID" id="7841234"/>
<name>Q234N1_TETTS</name>
<proteinExistence type="predicted"/>
<dbReference type="InParanoid" id="Q234N1"/>
<dbReference type="EMBL" id="GG662767">
    <property type="protein sequence ID" value="EAR91972.2"/>
    <property type="molecule type" value="Genomic_DNA"/>
</dbReference>
<dbReference type="InterPro" id="IPR021109">
    <property type="entry name" value="Peptidase_aspartic_dom_sf"/>
</dbReference>
<evidence type="ECO:0000313" key="2">
    <source>
        <dbReference type="EMBL" id="EAR91972.2"/>
    </source>
</evidence>
<sequence>MNKIIALAIILGITNCSMQFMNASSENGVKNDSSNSLKIELNEDFQSMMKIDTIGDVLVQFDLNTEITYFTSIECEDCLYFGDQKATRFTCLKELSCVQQGAFESFSDVQISQDYFASGDIIDVRMVLGDVHFYLPEVYLVKSLYTKNQNPSKYVYQKIGLLLAGDNSQKFESQIFTSLYKQGKIDKISYSLYYDENVKNYYLTIPDYDSRLIPSRISLFNLTLSWNAVFDYKKEQYFTGQLDFCGEQMLKQIILNIHLDPTVNDQVFQLDESYFEDFNRFMIEHRMEPDLSLFTKEKPGEWSTDKNFSIDIKIDIDQNGKLPKPKQFDVQFSKDDVINSLQEKEFLADICTTYTKMIMDSIRLLQPPQNKNNPQDKKNNIIEKTKLNNYTLAPQQQNLISNQLSEKQYYYHVIQF</sequence>
<dbReference type="Proteomes" id="UP000009168">
    <property type="component" value="Unassembled WGS sequence"/>
</dbReference>
<evidence type="ECO:0008006" key="4">
    <source>
        <dbReference type="Google" id="ProtNLM"/>
    </source>
</evidence>
<dbReference type="KEGG" id="tet:TTHERM_00102670"/>
<keyword evidence="3" id="KW-1185">Reference proteome</keyword>
<dbReference type="AlphaFoldDB" id="Q234N1"/>
<evidence type="ECO:0000313" key="3">
    <source>
        <dbReference type="Proteomes" id="UP000009168"/>
    </source>
</evidence>
<gene>
    <name evidence="2" type="ORF">TTHERM_00102670</name>
</gene>
<dbReference type="RefSeq" id="XP_001012217.2">
    <property type="nucleotide sequence ID" value="XM_001012217.2"/>
</dbReference>
<evidence type="ECO:0000256" key="1">
    <source>
        <dbReference type="SAM" id="SignalP"/>
    </source>
</evidence>
<dbReference type="HOGENOM" id="CLU_270812_0_0_1"/>